<dbReference type="InterPro" id="IPR014710">
    <property type="entry name" value="RmlC-like_jellyroll"/>
</dbReference>
<organism evidence="2 3">
    <name type="scientific">Microbulbifer epialgicus</name>
    <dbReference type="NCBI Taxonomy" id="393907"/>
    <lineage>
        <taxon>Bacteria</taxon>
        <taxon>Pseudomonadati</taxon>
        <taxon>Pseudomonadota</taxon>
        <taxon>Gammaproteobacteria</taxon>
        <taxon>Cellvibrionales</taxon>
        <taxon>Microbulbiferaceae</taxon>
        <taxon>Microbulbifer</taxon>
    </lineage>
</organism>
<accession>A0ABV4P3M4</accession>
<sequence>MNNVLAQLPEDTSMEHFSDIIKSENVRIERIVSYGQSSPEHGWYNQEEHEWVMVLSGYGIIEFESGEVMRLESGDFLNIQAGRKHRVVTTSADEATIWLAVFYRQKDY</sequence>
<evidence type="ECO:0000313" key="2">
    <source>
        <dbReference type="EMBL" id="MFA0812533.1"/>
    </source>
</evidence>
<dbReference type="InterPro" id="IPR011051">
    <property type="entry name" value="RmlC_Cupin_sf"/>
</dbReference>
<protein>
    <submittedName>
        <fullName evidence="2">Cupin domain-containing protein</fullName>
    </submittedName>
</protein>
<evidence type="ECO:0000259" key="1">
    <source>
        <dbReference type="Pfam" id="PF07883"/>
    </source>
</evidence>
<dbReference type="Proteomes" id="UP001569428">
    <property type="component" value="Unassembled WGS sequence"/>
</dbReference>
<dbReference type="RefSeq" id="WP_371840214.1">
    <property type="nucleotide sequence ID" value="NZ_JBGMEK010000044.1"/>
</dbReference>
<proteinExistence type="predicted"/>
<dbReference type="Pfam" id="PF07883">
    <property type="entry name" value="Cupin_2"/>
    <property type="match status" value="1"/>
</dbReference>
<gene>
    <name evidence="2" type="ORF">ACCI49_16590</name>
</gene>
<dbReference type="Gene3D" id="2.60.120.10">
    <property type="entry name" value="Jelly Rolls"/>
    <property type="match status" value="1"/>
</dbReference>
<dbReference type="CDD" id="cd06981">
    <property type="entry name" value="cupin_reut_a1446"/>
    <property type="match status" value="1"/>
</dbReference>
<name>A0ABV4P3M4_9GAMM</name>
<keyword evidence="3" id="KW-1185">Reference proteome</keyword>
<dbReference type="EMBL" id="JBGMEK010000044">
    <property type="protein sequence ID" value="MFA0812533.1"/>
    <property type="molecule type" value="Genomic_DNA"/>
</dbReference>
<dbReference type="SUPFAM" id="SSF51182">
    <property type="entry name" value="RmlC-like cupins"/>
    <property type="match status" value="1"/>
</dbReference>
<dbReference type="InterPro" id="IPR013096">
    <property type="entry name" value="Cupin_2"/>
</dbReference>
<evidence type="ECO:0000313" key="3">
    <source>
        <dbReference type="Proteomes" id="UP001569428"/>
    </source>
</evidence>
<reference evidence="2 3" key="1">
    <citation type="submission" date="2024-08" db="EMBL/GenBank/DDBJ databases">
        <authorList>
            <person name="Ishaq N."/>
        </authorList>
    </citation>
    <scope>NUCLEOTIDE SEQUENCE [LARGE SCALE GENOMIC DNA]</scope>
    <source>
        <strain evidence="2 3">DSM 18651</strain>
    </source>
</reference>
<comment type="caution">
    <text evidence="2">The sequence shown here is derived from an EMBL/GenBank/DDBJ whole genome shotgun (WGS) entry which is preliminary data.</text>
</comment>
<feature type="domain" description="Cupin type-2" evidence="1">
    <location>
        <begin position="35"/>
        <end position="102"/>
    </location>
</feature>